<evidence type="ECO:0008006" key="5">
    <source>
        <dbReference type="Google" id="ProtNLM"/>
    </source>
</evidence>
<dbReference type="EMBL" id="CP089274">
    <property type="protein sequence ID" value="USP73657.1"/>
    <property type="molecule type" value="Genomic_DNA"/>
</dbReference>
<dbReference type="Proteomes" id="UP001056012">
    <property type="component" value="Chromosome 1"/>
</dbReference>
<dbReference type="GO" id="GO:0003723">
    <property type="term" value="F:RNA binding"/>
    <property type="evidence" value="ECO:0007669"/>
    <property type="project" value="TreeGrafter"/>
</dbReference>
<dbReference type="GO" id="GO:0070274">
    <property type="term" value="C:RES complex"/>
    <property type="evidence" value="ECO:0007669"/>
    <property type="project" value="TreeGrafter"/>
</dbReference>
<dbReference type="InterPro" id="IPR018609">
    <property type="entry name" value="Bud13"/>
</dbReference>
<feature type="region of interest" description="Disordered" evidence="2">
    <location>
        <begin position="220"/>
        <end position="257"/>
    </location>
</feature>
<proteinExistence type="inferred from homology"/>
<name>A0A9Q9DNP0_CURCL</name>
<reference evidence="3" key="1">
    <citation type="submission" date="2021-12" db="EMBL/GenBank/DDBJ databases">
        <title>Curvularia clavata genome.</title>
        <authorList>
            <person name="Cao Y."/>
        </authorList>
    </citation>
    <scope>NUCLEOTIDE SEQUENCE</scope>
    <source>
        <strain evidence="3">Yc1106</strain>
    </source>
</reference>
<gene>
    <name evidence="3" type="ORF">yc1106_00931</name>
</gene>
<dbReference type="VEuPathDB" id="FungiDB:yc1106_00931"/>
<feature type="compositionally biased region" description="Basic and acidic residues" evidence="2">
    <location>
        <begin position="220"/>
        <end position="241"/>
    </location>
</feature>
<dbReference type="OrthoDB" id="6022at2759"/>
<protein>
    <recommendedName>
        <fullName evidence="5">Pre-mRNA-splicing factor cwc26</fullName>
    </recommendedName>
</protein>
<dbReference type="PANTHER" id="PTHR31809:SF0">
    <property type="entry name" value="BUD13 HOMOLOG"/>
    <property type="match status" value="1"/>
</dbReference>
<dbReference type="GO" id="GO:0005684">
    <property type="term" value="C:U2-type spliceosomal complex"/>
    <property type="evidence" value="ECO:0007669"/>
    <property type="project" value="TreeGrafter"/>
</dbReference>
<evidence type="ECO:0000313" key="4">
    <source>
        <dbReference type="Proteomes" id="UP001056012"/>
    </source>
</evidence>
<sequence length="357" mass="39653">MRVPSPSTFPAKLRDLHTARAHPYHQSSMSGLADYLAKNYLTADSEKKSKKRKRKNKDAGLIIEDDDNLGWKDKADDDDDDAPMIIGGGTLKKSKKKSKGTDAAPWTAVGVAAPSHAAQLAADAAAADAIIAGTAADRQKAAEAEDEAPEMVDQEGILKTASGAKAGLQTAAEVEAAMHKKMAEDKLQAEKIAKEMGGAAPETIYRDASGRIINVAMKRAEARKKAEEEERQKREKERAARGDVQNAEAERRKQQLQDAKTMTLARYADDAELNDELKERDHWNDPALGFLRKKKAGRSITGKPLYKGPFQPNRYNIRPGHRWDGIDRSNGFEKQWFDSRNRKANIEKLEYQWQMDD</sequence>
<accession>A0A9Q9DNP0</accession>
<dbReference type="PANTHER" id="PTHR31809">
    <property type="entry name" value="BUD13 HOMOLOG"/>
    <property type="match status" value="1"/>
</dbReference>
<organism evidence="3 4">
    <name type="scientific">Curvularia clavata</name>
    <dbReference type="NCBI Taxonomy" id="95742"/>
    <lineage>
        <taxon>Eukaryota</taxon>
        <taxon>Fungi</taxon>
        <taxon>Dikarya</taxon>
        <taxon>Ascomycota</taxon>
        <taxon>Pezizomycotina</taxon>
        <taxon>Dothideomycetes</taxon>
        <taxon>Pleosporomycetidae</taxon>
        <taxon>Pleosporales</taxon>
        <taxon>Pleosporineae</taxon>
        <taxon>Pleosporaceae</taxon>
        <taxon>Curvularia</taxon>
    </lineage>
</organism>
<evidence type="ECO:0000256" key="2">
    <source>
        <dbReference type="SAM" id="MobiDB-lite"/>
    </source>
</evidence>
<dbReference type="InterPro" id="IPR051112">
    <property type="entry name" value="CWC26_splicing_factor"/>
</dbReference>
<dbReference type="Pfam" id="PF09736">
    <property type="entry name" value="Bud13"/>
    <property type="match status" value="1"/>
</dbReference>
<evidence type="ECO:0000256" key="1">
    <source>
        <dbReference type="ARBA" id="ARBA00011069"/>
    </source>
</evidence>
<keyword evidence="4" id="KW-1185">Reference proteome</keyword>
<dbReference type="GO" id="GO:0000398">
    <property type="term" value="P:mRNA splicing, via spliceosome"/>
    <property type="evidence" value="ECO:0007669"/>
    <property type="project" value="TreeGrafter"/>
</dbReference>
<evidence type="ECO:0000313" key="3">
    <source>
        <dbReference type="EMBL" id="USP73657.1"/>
    </source>
</evidence>
<comment type="similarity">
    <text evidence="1">Belongs to the CWC26 family.</text>
</comment>
<dbReference type="AlphaFoldDB" id="A0A9Q9DNP0"/>
<feature type="region of interest" description="Disordered" evidence="2">
    <location>
        <begin position="45"/>
        <end position="103"/>
    </location>
</feature>